<proteinExistence type="predicted"/>
<gene>
    <name evidence="3" type="ORF">GMARGA_LOCUS46419</name>
</gene>
<evidence type="ECO:0000259" key="2">
    <source>
        <dbReference type="PROSITE" id="PS50966"/>
    </source>
</evidence>
<feature type="domain" description="SWIM-type" evidence="2">
    <location>
        <begin position="17"/>
        <end position="50"/>
    </location>
</feature>
<evidence type="ECO:0000256" key="1">
    <source>
        <dbReference type="PROSITE-ProRule" id="PRU00325"/>
    </source>
</evidence>
<protein>
    <submittedName>
        <fullName evidence="3">8668_t:CDS:1</fullName>
    </submittedName>
</protein>
<keyword evidence="4" id="KW-1185">Reference proteome</keyword>
<keyword evidence="1" id="KW-0863">Zinc-finger</keyword>
<evidence type="ECO:0000313" key="3">
    <source>
        <dbReference type="EMBL" id="CAG8857600.1"/>
    </source>
</evidence>
<evidence type="ECO:0000313" key="4">
    <source>
        <dbReference type="Proteomes" id="UP000789901"/>
    </source>
</evidence>
<keyword evidence="1" id="KW-0479">Metal-binding</keyword>
<keyword evidence="1" id="KW-0862">Zinc</keyword>
<accession>A0ABN7XQH1</accession>
<reference evidence="3 4" key="1">
    <citation type="submission" date="2021-06" db="EMBL/GenBank/DDBJ databases">
        <authorList>
            <person name="Kallberg Y."/>
            <person name="Tangrot J."/>
            <person name="Rosling A."/>
        </authorList>
    </citation>
    <scope>NUCLEOTIDE SEQUENCE [LARGE SCALE GENOMIC DNA]</scope>
    <source>
        <strain evidence="3 4">120-4 pot B 10/14</strain>
    </source>
</reference>
<dbReference type="InterPro" id="IPR007527">
    <property type="entry name" value="Znf_SWIM"/>
</dbReference>
<feature type="non-terminal residue" evidence="3">
    <location>
        <position position="1"/>
    </location>
</feature>
<organism evidence="3 4">
    <name type="scientific">Gigaspora margarita</name>
    <dbReference type="NCBI Taxonomy" id="4874"/>
    <lineage>
        <taxon>Eukaryota</taxon>
        <taxon>Fungi</taxon>
        <taxon>Fungi incertae sedis</taxon>
        <taxon>Mucoromycota</taxon>
        <taxon>Glomeromycotina</taxon>
        <taxon>Glomeromycetes</taxon>
        <taxon>Diversisporales</taxon>
        <taxon>Gigasporaceae</taxon>
        <taxon>Gigaspora</taxon>
    </lineage>
</organism>
<dbReference type="Proteomes" id="UP000789901">
    <property type="component" value="Unassembled WGS sequence"/>
</dbReference>
<dbReference type="PROSITE" id="PS50966">
    <property type="entry name" value="ZF_SWIM"/>
    <property type="match status" value="1"/>
</dbReference>
<name>A0ABN7XQH1_GIGMA</name>
<sequence>SEWKKAASKQVTNKDKYLVDHNRWICSCCSFLKSRFYICKHLVAPIGMMDSDFFHKVCRNKTYPLIFKTDQTIWKLIKEDKTISNNFINLSYKNINTISNSEVIVNEIDDETNSSDDESTVEIVERLSKILNE</sequence>
<comment type="caution">
    <text evidence="3">The sequence shown here is derived from an EMBL/GenBank/DDBJ whole genome shotgun (WGS) entry which is preliminary data.</text>
</comment>
<feature type="non-terminal residue" evidence="3">
    <location>
        <position position="133"/>
    </location>
</feature>
<dbReference type="EMBL" id="CAJVQB010172829">
    <property type="protein sequence ID" value="CAG8857600.1"/>
    <property type="molecule type" value="Genomic_DNA"/>
</dbReference>